<evidence type="ECO:0000256" key="1">
    <source>
        <dbReference type="ARBA" id="ARBA00006940"/>
    </source>
</evidence>
<accession>A0A0D2FIW0</accession>
<dbReference type="PANTHER" id="PTHR28526">
    <property type="entry name" value="ANAPHASE-PROMOTING COMPLEX SUBUNIT 13"/>
    <property type="match status" value="1"/>
</dbReference>
<keyword evidence="2" id="KW-0132">Cell division</keyword>
<dbReference type="EMBL" id="KN847317">
    <property type="protein sequence ID" value="KIW60079.1"/>
    <property type="molecule type" value="Genomic_DNA"/>
</dbReference>
<evidence type="ECO:0000256" key="2">
    <source>
        <dbReference type="ARBA" id="ARBA00022618"/>
    </source>
</evidence>
<dbReference type="InterPro" id="IPR008401">
    <property type="entry name" value="Apc13"/>
</dbReference>
<evidence type="ECO:0000313" key="7">
    <source>
        <dbReference type="EMBL" id="KIW60079.1"/>
    </source>
</evidence>
<dbReference type="GeneID" id="25322232"/>
<proteinExistence type="inferred from homology"/>
<evidence type="ECO:0000256" key="5">
    <source>
        <dbReference type="ARBA" id="ARBA00023306"/>
    </source>
</evidence>
<name>A0A0D2FIW0_9EURO</name>
<feature type="compositionally biased region" description="Polar residues" evidence="6">
    <location>
        <begin position="60"/>
        <end position="70"/>
    </location>
</feature>
<dbReference type="Pfam" id="PF05839">
    <property type="entry name" value="Apc13p"/>
    <property type="match status" value="1"/>
</dbReference>
<evidence type="ECO:0000256" key="4">
    <source>
        <dbReference type="ARBA" id="ARBA00022786"/>
    </source>
</evidence>
<keyword evidence="8" id="KW-1185">Reference proteome</keyword>
<feature type="region of interest" description="Disordered" evidence="6">
    <location>
        <begin position="26"/>
        <end position="73"/>
    </location>
</feature>
<dbReference type="Proteomes" id="UP000054342">
    <property type="component" value="Unassembled WGS sequence"/>
</dbReference>
<sequence>MSRDSSHTYIHAHASRHADLFEEFCRPPSASFPTTSASTNGTSSTHVNPSQPPPSSNPSGFNVNDNSNMAQLPGSFLPFEEISLPPHLVPLNPEDEDDVVPDMHAAFGINRALGQHQAGTTSVTITATGAGAGEGGGETSNAGTQREPVWRDLGLDALVADGNGKTNGTGERRGARREGHRTNLLLLR</sequence>
<dbReference type="PANTHER" id="PTHR28526:SF1">
    <property type="entry name" value="ANAPHASE-PROMOTING COMPLEX SUBUNIT 13"/>
    <property type="match status" value="1"/>
</dbReference>
<protein>
    <submittedName>
        <fullName evidence="7">Uncharacterized protein</fullName>
    </submittedName>
</protein>
<dbReference type="GO" id="GO:0051301">
    <property type="term" value="P:cell division"/>
    <property type="evidence" value="ECO:0007669"/>
    <property type="project" value="UniProtKB-KW"/>
</dbReference>
<evidence type="ECO:0000256" key="3">
    <source>
        <dbReference type="ARBA" id="ARBA00022776"/>
    </source>
</evidence>
<dbReference type="RefSeq" id="XP_013320663.1">
    <property type="nucleotide sequence ID" value="XM_013465209.1"/>
</dbReference>
<dbReference type="HOGENOM" id="CLU_083683_1_1_1"/>
<reference evidence="7 8" key="1">
    <citation type="submission" date="2015-01" db="EMBL/GenBank/DDBJ databases">
        <title>The Genome Sequence of Exophiala xenobiotica CBS118157.</title>
        <authorList>
            <consortium name="The Broad Institute Genomics Platform"/>
            <person name="Cuomo C."/>
            <person name="de Hoog S."/>
            <person name="Gorbushina A."/>
            <person name="Stielow B."/>
            <person name="Teixiera M."/>
            <person name="Abouelleil A."/>
            <person name="Chapman S.B."/>
            <person name="Priest M."/>
            <person name="Young S.K."/>
            <person name="Wortman J."/>
            <person name="Nusbaum C."/>
            <person name="Birren B."/>
        </authorList>
    </citation>
    <scope>NUCLEOTIDE SEQUENCE [LARGE SCALE GENOMIC DNA]</scope>
    <source>
        <strain evidence="7 8">CBS 118157</strain>
    </source>
</reference>
<feature type="region of interest" description="Disordered" evidence="6">
    <location>
        <begin position="159"/>
        <end position="182"/>
    </location>
</feature>
<comment type="similarity">
    <text evidence="1">Belongs to the APC13 family.</text>
</comment>
<keyword evidence="3" id="KW-0498">Mitosis</keyword>
<evidence type="ECO:0000313" key="8">
    <source>
        <dbReference type="Proteomes" id="UP000054342"/>
    </source>
</evidence>
<gene>
    <name evidence="7" type="ORF">PV05_00324</name>
</gene>
<dbReference type="GO" id="GO:0005680">
    <property type="term" value="C:anaphase-promoting complex"/>
    <property type="evidence" value="ECO:0007669"/>
    <property type="project" value="InterPro"/>
</dbReference>
<feature type="compositionally biased region" description="Basic and acidic residues" evidence="6">
    <location>
        <begin position="170"/>
        <end position="181"/>
    </location>
</feature>
<dbReference type="AlphaFoldDB" id="A0A0D2FIW0"/>
<dbReference type="OrthoDB" id="2351920at2759"/>
<feature type="compositionally biased region" description="Low complexity" evidence="6">
    <location>
        <begin position="27"/>
        <end position="49"/>
    </location>
</feature>
<evidence type="ECO:0000256" key="6">
    <source>
        <dbReference type="SAM" id="MobiDB-lite"/>
    </source>
</evidence>
<keyword evidence="4" id="KW-0833">Ubl conjugation pathway</keyword>
<keyword evidence="5" id="KW-0131">Cell cycle</keyword>
<organism evidence="7 8">
    <name type="scientific">Exophiala xenobiotica</name>
    <dbReference type="NCBI Taxonomy" id="348802"/>
    <lineage>
        <taxon>Eukaryota</taxon>
        <taxon>Fungi</taxon>
        <taxon>Dikarya</taxon>
        <taxon>Ascomycota</taxon>
        <taxon>Pezizomycotina</taxon>
        <taxon>Eurotiomycetes</taxon>
        <taxon>Chaetothyriomycetidae</taxon>
        <taxon>Chaetothyriales</taxon>
        <taxon>Herpotrichiellaceae</taxon>
        <taxon>Exophiala</taxon>
    </lineage>
</organism>